<evidence type="ECO:0000313" key="5">
    <source>
        <dbReference type="Proteomes" id="UP000694580"/>
    </source>
</evidence>
<reference evidence="4 5" key="1">
    <citation type="submission" date="2020-06" db="EMBL/GenBank/DDBJ databases">
        <authorList>
            <consortium name="Wellcome Sanger Institute Data Sharing"/>
        </authorList>
    </citation>
    <scope>NUCLEOTIDE SEQUENCE [LARGE SCALE GENOMIC DNA]</scope>
</reference>
<feature type="repeat" description="ANK" evidence="3">
    <location>
        <begin position="99"/>
        <end position="131"/>
    </location>
</feature>
<dbReference type="Proteomes" id="UP000694580">
    <property type="component" value="Chromosome 1"/>
</dbReference>
<sequence>MTRFSYAEYLSLFRRSALARRPGDRDGDAEDGEAVVSAIRRGDSQTVRELIASAPHSLTKENGEGWTPLHEAARSGQADCVEALLRAHGASPVDKRTLLEQTALLLAVEGEHASCAKSLLDAGADPDISNRSKATPLYKACENESAEMVRLLLSYGASVNQRCDRGWTALHEAVWRNKAELCEMLLKSGALLNLPNSRGITPTMLAAQQGRLRALTFLITSGADVNLHSCEGATALSEASRNGHKETVELLLSRGADANKPTSTGLLPLHIAAQHGHKEVVTLLLPVTSRARVQQSGITPLHLAAEHNRDEVVGHLIEAGVDVNARLSHGRSSLYHDCRATALYSSVTNGNADMAAALLRAGADPNLDPFSPLLVAVRQGSVRMAAMLVEGGASVNAGVPARPSGFPGVVMFCTQHLHLLRYLLEAGCDAQACFACGCGSRPRLADARSRQEATTPVPARPLQTSCTESSALRLQFCEWISAAPARDRAGPLISLLLDYVGGVPLCSRLTELLGSRQEWAAVKEKARTYTKAWPLHICMLVPVLVATCHARRHVDHRANKMCWDHFNSK</sequence>
<evidence type="ECO:0000313" key="4">
    <source>
        <dbReference type="Ensembl" id="ENSDCDP00010011433.1"/>
    </source>
</evidence>
<keyword evidence="1" id="KW-0677">Repeat</keyword>
<reference evidence="4" key="3">
    <citation type="submission" date="2025-09" db="UniProtKB">
        <authorList>
            <consortium name="Ensembl"/>
        </authorList>
    </citation>
    <scope>IDENTIFICATION</scope>
</reference>
<feature type="repeat" description="ANK" evidence="3">
    <location>
        <begin position="198"/>
        <end position="230"/>
    </location>
</feature>
<keyword evidence="2 3" id="KW-0040">ANK repeat</keyword>
<feature type="repeat" description="ANK" evidence="3">
    <location>
        <begin position="368"/>
        <end position="397"/>
    </location>
</feature>
<dbReference type="InterPro" id="IPR050889">
    <property type="entry name" value="Dendritic_Spine_Reg/Scaffold"/>
</dbReference>
<feature type="repeat" description="ANK" evidence="3">
    <location>
        <begin position="231"/>
        <end position="263"/>
    </location>
</feature>
<feature type="repeat" description="ANK" evidence="3">
    <location>
        <begin position="296"/>
        <end position="328"/>
    </location>
</feature>
<evidence type="ECO:0000256" key="2">
    <source>
        <dbReference type="ARBA" id="ARBA00023043"/>
    </source>
</evidence>
<dbReference type="GeneTree" id="ENSGT00940000155490"/>
<keyword evidence="5" id="KW-1185">Reference proteome</keyword>
<evidence type="ECO:0008006" key="6">
    <source>
        <dbReference type="Google" id="ProtNLM"/>
    </source>
</evidence>
<dbReference type="PANTHER" id="PTHR24166:SF48">
    <property type="entry name" value="PROTEIN VAPYRIN"/>
    <property type="match status" value="1"/>
</dbReference>
<dbReference type="SMART" id="SM00248">
    <property type="entry name" value="ANK"/>
    <property type="match status" value="10"/>
</dbReference>
<accession>A0AAY4ARH7</accession>
<proteinExistence type="predicted"/>
<dbReference type="Pfam" id="PF00023">
    <property type="entry name" value="Ank"/>
    <property type="match status" value="2"/>
</dbReference>
<feature type="repeat" description="ANK" evidence="3">
    <location>
        <begin position="165"/>
        <end position="197"/>
    </location>
</feature>
<dbReference type="PANTHER" id="PTHR24166">
    <property type="entry name" value="ROLLING PEBBLES, ISOFORM B"/>
    <property type="match status" value="1"/>
</dbReference>
<gene>
    <name evidence="4" type="primary">asb2b</name>
</gene>
<dbReference type="SUPFAM" id="SSF48403">
    <property type="entry name" value="Ankyrin repeat"/>
    <property type="match status" value="1"/>
</dbReference>
<protein>
    <recommendedName>
        <fullName evidence="6">Ankyrin repeat and SOCS box protein 2-like</fullName>
    </recommendedName>
</protein>
<dbReference type="InterPro" id="IPR036770">
    <property type="entry name" value="Ankyrin_rpt-contain_sf"/>
</dbReference>
<dbReference type="PRINTS" id="PR01415">
    <property type="entry name" value="ANKYRIN"/>
</dbReference>
<dbReference type="Pfam" id="PF12796">
    <property type="entry name" value="Ank_2"/>
    <property type="match status" value="3"/>
</dbReference>
<feature type="repeat" description="ANK" evidence="3">
    <location>
        <begin position="264"/>
        <end position="296"/>
    </location>
</feature>
<dbReference type="AlphaFoldDB" id="A0AAY4ARH7"/>
<reference evidence="4" key="2">
    <citation type="submission" date="2025-08" db="UniProtKB">
        <authorList>
            <consortium name="Ensembl"/>
        </authorList>
    </citation>
    <scope>IDENTIFICATION</scope>
</reference>
<dbReference type="InterPro" id="IPR002110">
    <property type="entry name" value="Ankyrin_rpt"/>
</dbReference>
<dbReference type="PROSITE" id="PS50297">
    <property type="entry name" value="ANK_REP_REGION"/>
    <property type="match status" value="8"/>
</dbReference>
<feature type="repeat" description="ANK" evidence="3">
    <location>
        <begin position="64"/>
        <end position="86"/>
    </location>
</feature>
<evidence type="ECO:0000256" key="1">
    <source>
        <dbReference type="ARBA" id="ARBA00022737"/>
    </source>
</evidence>
<feature type="repeat" description="ANK" evidence="3">
    <location>
        <begin position="132"/>
        <end position="164"/>
    </location>
</feature>
<name>A0AAY4ARH7_9TELE</name>
<dbReference type="Ensembl" id="ENSDCDT00010011958.1">
    <property type="protein sequence ID" value="ENSDCDP00010011433.1"/>
    <property type="gene ID" value="ENSDCDG00010005078.1"/>
</dbReference>
<evidence type="ECO:0000256" key="3">
    <source>
        <dbReference type="PROSITE-ProRule" id="PRU00023"/>
    </source>
</evidence>
<organism evidence="4 5">
    <name type="scientific">Denticeps clupeoides</name>
    <name type="common">denticle herring</name>
    <dbReference type="NCBI Taxonomy" id="299321"/>
    <lineage>
        <taxon>Eukaryota</taxon>
        <taxon>Metazoa</taxon>
        <taxon>Chordata</taxon>
        <taxon>Craniata</taxon>
        <taxon>Vertebrata</taxon>
        <taxon>Euteleostomi</taxon>
        <taxon>Actinopterygii</taxon>
        <taxon>Neopterygii</taxon>
        <taxon>Teleostei</taxon>
        <taxon>Clupei</taxon>
        <taxon>Clupeiformes</taxon>
        <taxon>Denticipitoidei</taxon>
        <taxon>Denticipitidae</taxon>
        <taxon>Denticeps</taxon>
    </lineage>
</organism>
<dbReference type="PROSITE" id="PS50088">
    <property type="entry name" value="ANK_REPEAT"/>
    <property type="match status" value="9"/>
</dbReference>
<dbReference type="Gene3D" id="1.25.40.20">
    <property type="entry name" value="Ankyrin repeat-containing domain"/>
    <property type="match status" value="5"/>
</dbReference>